<dbReference type="OrthoDB" id="5770785at2"/>
<dbReference type="Pfam" id="PF03927">
    <property type="entry name" value="NapD"/>
    <property type="match status" value="1"/>
</dbReference>
<dbReference type="GO" id="GO:0005048">
    <property type="term" value="F:signal sequence binding"/>
    <property type="evidence" value="ECO:0007669"/>
    <property type="project" value="UniProtKB-UniRule"/>
</dbReference>
<dbReference type="AlphaFoldDB" id="A0A160DW79"/>
<evidence type="ECO:0000256" key="3">
    <source>
        <dbReference type="ARBA" id="ARBA00023186"/>
    </source>
</evidence>
<organism evidence="5 6">
    <name type="scientific">Dokdonella koreensis DS-123</name>
    <dbReference type="NCBI Taxonomy" id="1300342"/>
    <lineage>
        <taxon>Bacteria</taxon>
        <taxon>Pseudomonadati</taxon>
        <taxon>Pseudomonadota</taxon>
        <taxon>Gammaproteobacteria</taxon>
        <taxon>Lysobacterales</taxon>
        <taxon>Rhodanobacteraceae</taxon>
        <taxon>Dokdonella</taxon>
    </lineage>
</organism>
<dbReference type="HAMAP" id="MF_02200">
    <property type="entry name" value="NapD"/>
    <property type="match status" value="1"/>
</dbReference>
<dbReference type="KEGG" id="dko:I596_2866"/>
<dbReference type="PANTHER" id="PTHR38603">
    <property type="entry name" value="CHAPERONE NAPD"/>
    <property type="match status" value="1"/>
</dbReference>
<comment type="similarity">
    <text evidence="4">Belongs to the NapD family.</text>
</comment>
<comment type="subunit">
    <text evidence="4">Interacts with the cytoplasmic NapA precursor.</text>
</comment>
<dbReference type="Proteomes" id="UP000076830">
    <property type="component" value="Chromosome"/>
</dbReference>
<accession>A0A160DW79</accession>
<evidence type="ECO:0000256" key="2">
    <source>
        <dbReference type="ARBA" id="ARBA00022490"/>
    </source>
</evidence>
<dbReference type="STRING" id="1300342.I596_2866"/>
<evidence type="ECO:0000256" key="1">
    <source>
        <dbReference type="ARBA" id="ARBA00004496"/>
    </source>
</evidence>
<keyword evidence="2 4" id="KW-0963">Cytoplasm</keyword>
<evidence type="ECO:0000256" key="4">
    <source>
        <dbReference type="HAMAP-Rule" id="MF_02200"/>
    </source>
</evidence>
<dbReference type="Gene3D" id="3.30.70.920">
    <property type="match status" value="1"/>
</dbReference>
<keyword evidence="3 4" id="KW-0143">Chaperone</keyword>
<comment type="subcellular location">
    <subcellularLocation>
        <location evidence="1 4">Cytoplasm</location>
    </subcellularLocation>
</comment>
<evidence type="ECO:0000313" key="6">
    <source>
        <dbReference type="Proteomes" id="UP000076830"/>
    </source>
</evidence>
<dbReference type="GO" id="GO:0051224">
    <property type="term" value="P:negative regulation of protein transport"/>
    <property type="evidence" value="ECO:0007669"/>
    <property type="project" value="UniProtKB-UniRule"/>
</dbReference>
<gene>
    <name evidence="4" type="primary">napD</name>
    <name evidence="5" type="ORF">I596_2866</name>
</gene>
<dbReference type="EMBL" id="CP015249">
    <property type="protein sequence ID" value="ANB18859.1"/>
    <property type="molecule type" value="Genomic_DNA"/>
</dbReference>
<sequence>MSHAEAELHIASFMVQHRPDAGAALDRALAGCADLELAIAGATRSVVVCESDDTRAVMDRIEMLRGVAGVLNVVLVYHHAEPRAAMAAPLADPVPAGARR</sequence>
<proteinExistence type="inferred from homology"/>
<dbReference type="InterPro" id="IPR005623">
    <property type="entry name" value="Chaperone_NapD_NO3_reduct"/>
</dbReference>
<evidence type="ECO:0000313" key="5">
    <source>
        <dbReference type="EMBL" id="ANB18859.1"/>
    </source>
</evidence>
<reference evidence="5 6" key="1">
    <citation type="submission" date="2016-04" db="EMBL/GenBank/DDBJ databases">
        <title>Complete genome sequence of Dokdonella koreensis DS-123T.</title>
        <authorList>
            <person name="Kim J.F."/>
            <person name="Lee H."/>
            <person name="Kwak M.-J."/>
        </authorList>
    </citation>
    <scope>NUCLEOTIDE SEQUENCE [LARGE SCALE GENOMIC DNA]</scope>
    <source>
        <strain evidence="5 6">DS-123</strain>
    </source>
</reference>
<protein>
    <recommendedName>
        <fullName evidence="4">Chaperone NapD</fullName>
    </recommendedName>
    <alternativeName>
        <fullName evidence="4">NapA signal peptide-binding chaperone NapD</fullName>
    </alternativeName>
</protein>
<name>A0A160DW79_9GAMM</name>
<dbReference type="GO" id="GO:0005737">
    <property type="term" value="C:cytoplasm"/>
    <property type="evidence" value="ECO:0007669"/>
    <property type="project" value="UniProtKB-SubCell"/>
</dbReference>
<keyword evidence="6" id="KW-1185">Reference proteome</keyword>
<comment type="function">
    <text evidence="4">Chaperone for NapA, the catalytic subunit of the periplasmic nitrate reductase. It binds directly and specifically to the twin-arginine signal peptide of NapA, preventing premature interaction with the Tat translocase and premature export.</text>
</comment>
<dbReference type="PANTHER" id="PTHR38603:SF1">
    <property type="entry name" value="CHAPERONE NAPD"/>
    <property type="match status" value="1"/>
</dbReference>
<dbReference type="RefSeq" id="WP_067648911.1">
    <property type="nucleotide sequence ID" value="NZ_CP015249.1"/>
</dbReference>